<evidence type="ECO:0000313" key="1">
    <source>
        <dbReference type="EMBL" id="GGG39185.1"/>
    </source>
</evidence>
<dbReference type="Proteomes" id="UP000625976">
    <property type="component" value="Unassembled WGS sequence"/>
</dbReference>
<dbReference type="AlphaFoldDB" id="A0A917LL32"/>
<dbReference type="EMBL" id="BMFQ01000001">
    <property type="protein sequence ID" value="GGG39185.1"/>
    <property type="molecule type" value="Genomic_DNA"/>
</dbReference>
<sequence length="142" mass="15762">MNRIYYIILIAFMVVSCNKSDDNDNENCKFLLDVQVNRTVSLNLNPNLEIPGNSLYIPNIGNAGVIVINSGFEFLAWDAADPNHVQNGCRLVSDSGFEATCNCEDKNKYSLITGQPLGNSALQCGLRNYRVERIENTLVISN</sequence>
<organism evidence="1 2">
    <name type="scientific">Bizionia arctica</name>
    <dbReference type="NCBI Taxonomy" id="1495645"/>
    <lineage>
        <taxon>Bacteria</taxon>
        <taxon>Pseudomonadati</taxon>
        <taxon>Bacteroidota</taxon>
        <taxon>Flavobacteriia</taxon>
        <taxon>Flavobacteriales</taxon>
        <taxon>Flavobacteriaceae</taxon>
        <taxon>Bizionia</taxon>
    </lineage>
</organism>
<evidence type="ECO:0000313" key="2">
    <source>
        <dbReference type="Proteomes" id="UP000625976"/>
    </source>
</evidence>
<protein>
    <recommendedName>
        <fullName evidence="3">Rieske domain-containing protein</fullName>
    </recommendedName>
</protein>
<reference evidence="1" key="1">
    <citation type="journal article" date="2014" name="Int. J. Syst. Evol. Microbiol.">
        <title>Complete genome sequence of Corynebacterium casei LMG S-19264T (=DSM 44701T), isolated from a smear-ripened cheese.</title>
        <authorList>
            <consortium name="US DOE Joint Genome Institute (JGI-PGF)"/>
            <person name="Walter F."/>
            <person name="Albersmeier A."/>
            <person name="Kalinowski J."/>
            <person name="Ruckert C."/>
        </authorList>
    </citation>
    <scope>NUCLEOTIDE SEQUENCE</scope>
    <source>
        <strain evidence="1">CGMCC 1.12751</strain>
    </source>
</reference>
<keyword evidence="2" id="KW-1185">Reference proteome</keyword>
<reference evidence="1" key="2">
    <citation type="submission" date="2020-09" db="EMBL/GenBank/DDBJ databases">
        <authorList>
            <person name="Sun Q."/>
            <person name="Zhou Y."/>
        </authorList>
    </citation>
    <scope>NUCLEOTIDE SEQUENCE</scope>
    <source>
        <strain evidence="1">CGMCC 1.12751</strain>
    </source>
</reference>
<proteinExistence type="predicted"/>
<dbReference type="RefSeq" id="WP_188462199.1">
    <property type="nucleotide sequence ID" value="NZ_BMFQ01000001.1"/>
</dbReference>
<name>A0A917LL32_9FLAO</name>
<gene>
    <name evidence="1" type="ORF">GCM10010976_08670</name>
</gene>
<comment type="caution">
    <text evidence="1">The sequence shown here is derived from an EMBL/GenBank/DDBJ whole genome shotgun (WGS) entry which is preliminary data.</text>
</comment>
<evidence type="ECO:0008006" key="3">
    <source>
        <dbReference type="Google" id="ProtNLM"/>
    </source>
</evidence>
<dbReference type="PROSITE" id="PS51257">
    <property type="entry name" value="PROKAR_LIPOPROTEIN"/>
    <property type="match status" value="1"/>
</dbReference>
<accession>A0A917LL32</accession>